<dbReference type="AlphaFoldDB" id="A0A563DU33"/>
<organism evidence="3 4">
    <name type="scientific">Leekyejoonella antrihumi</name>
    <dbReference type="NCBI Taxonomy" id="1660198"/>
    <lineage>
        <taxon>Bacteria</taxon>
        <taxon>Bacillati</taxon>
        <taxon>Actinomycetota</taxon>
        <taxon>Actinomycetes</taxon>
        <taxon>Micrococcales</taxon>
        <taxon>Dermacoccaceae</taxon>
        <taxon>Leekyejoonella</taxon>
    </lineage>
</organism>
<evidence type="ECO:0000259" key="2">
    <source>
        <dbReference type="Pfam" id="PF01642"/>
    </source>
</evidence>
<evidence type="ECO:0000256" key="1">
    <source>
        <dbReference type="ARBA" id="ARBA00011870"/>
    </source>
</evidence>
<dbReference type="Pfam" id="PF01642">
    <property type="entry name" value="MM_CoA_mutase"/>
    <property type="match status" value="1"/>
</dbReference>
<dbReference type="RefSeq" id="WP_246136685.1">
    <property type="nucleotide sequence ID" value="NZ_VCQV01000042.1"/>
</dbReference>
<feature type="domain" description="Methylmalonyl-CoA mutase alpha/beta chain catalytic" evidence="2">
    <location>
        <begin position="2"/>
        <end position="131"/>
    </location>
</feature>
<evidence type="ECO:0000313" key="3">
    <source>
        <dbReference type="EMBL" id="TWP33443.1"/>
    </source>
</evidence>
<comment type="caution">
    <text evidence="3">The sequence shown here is derived from an EMBL/GenBank/DDBJ whole genome shotgun (WGS) entry which is preliminary data.</text>
</comment>
<dbReference type="SUPFAM" id="SSF51703">
    <property type="entry name" value="Cobalamin (vitamin B12)-dependent enzymes"/>
    <property type="match status" value="1"/>
</dbReference>
<evidence type="ECO:0000313" key="4">
    <source>
        <dbReference type="Proteomes" id="UP000320244"/>
    </source>
</evidence>
<dbReference type="PANTHER" id="PTHR48101:SF1">
    <property type="entry name" value="METHYLMALONYL-COA MUTASE, LARGE SUBUNIT"/>
    <property type="match status" value="1"/>
</dbReference>
<dbReference type="GO" id="GO:0004494">
    <property type="term" value="F:methylmalonyl-CoA mutase activity"/>
    <property type="evidence" value="ECO:0007669"/>
    <property type="project" value="UniProtKB-EC"/>
</dbReference>
<dbReference type="GO" id="GO:0031419">
    <property type="term" value="F:cobalamin binding"/>
    <property type="evidence" value="ECO:0007669"/>
    <property type="project" value="UniProtKB-KW"/>
</dbReference>
<reference evidence="3 4" key="2">
    <citation type="submission" date="2019-08" db="EMBL/GenBank/DDBJ databases">
        <title>Jejuicoccus antrihumi gen. nov., sp. nov., a new member of the family Dermacoccaceae isolated from a cave.</title>
        <authorList>
            <person name="Schumann P."/>
            <person name="Kim I.S."/>
        </authorList>
    </citation>
    <scope>NUCLEOTIDE SEQUENCE [LARGE SCALE GENOMIC DNA]</scope>
    <source>
        <strain evidence="3 4">C5-26</strain>
    </source>
</reference>
<dbReference type="InterPro" id="IPR016176">
    <property type="entry name" value="Cbl-dep_enz_cat"/>
</dbReference>
<accession>A0A563DU33</accession>
<dbReference type="InterPro" id="IPR006099">
    <property type="entry name" value="MeMalonylCoA_mutase_a/b_cat"/>
</dbReference>
<proteinExistence type="predicted"/>
<comment type="subunit">
    <text evidence="1">Heterodimer of an alpha and a beta chain.</text>
</comment>
<reference evidence="3 4" key="1">
    <citation type="submission" date="2019-05" db="EMBL/GenBank/DDBJ databases">
        <authorList>
            <person name="Lee S.D."/>
        </authorList>
    </citation>
    <scope>NUCLEOTIDE SEQUENCE [LARGE SCALE GENOMIC DNA]</scope>
    <source>
        <strain evidence="3 4">C5-26</strain>
    </source>
</reference>
<keyword evidence="4" id="KW-1185">Reference proteome</keyword>
<protein>
    <submittedName>
        <fullName evidence="3">Methylmalonyl-CoA mutase</fullName>
    </submittedName>
</protein>
<gene>
    <name evidence="3" type="ORF">FGL98_21465</name>
</gene>
<dbReference type="PANTHER" id="PTHR48101">
    <property type="entry name" value="METHYLMALONYL-COA MUTASE, MITOCHONDRIAL-RELATED"/>
    <property type="match status" value="1"/>
</dbReference>
<name>A0A563DU33_9MICO</name>
<dbReference type="EMBL" id="VCQV01000042">
    <property type="protein sequence ID" value="TWP33443.1"/>
    <property type="molecule type" value="Genomic_DNA"/>
</dbReference>
<dbReference type="Proteomes" id="UP000320244">
    <property type="component" value="Unassembled WGS sequence"/>
</dbReference>
<dbReference type="Gene3D" id="3.20.20.240">
    <property type="entry name" value="Methylmalonyl-CoA mutase"/>
    <property type="match status" value="1"/>
</dbReference>
<sequence length="139" mass="15121">ALALMGQVEDKGGAVRAIEEGFQKGEIERSAYQIALEIDGGQRTVVGLNKFRIDAEEPYEPLRVDPSIEANQCERLAVLRTQRDNDAVARALDGLRAAAKGTDNVLLPMREALAARATGGEVSNALRDIWGTYVPHDTF</sequence>
<feature type="non-terminal residue" evidence="3">
    <location>
        <position position="1"/>
    </location>
</feature>